<dbReference type="Pfam" id="PF00534">
    <property type="entry name" value="Glycos_transf_1"/>
    <property type="match status" value="1"/>
</dbReference>
<dbReference type="InterPro" id="IPR011990">
    <property type="entry name" value="TPR-like_helical_dom_sf"/>
</dbReference>
<proteinExistence type="predicted"/>
<organism evidence="3">
    <name type="scientific">Sulfitobacter guttiformis</name>
    <dbReference type="NCBI Taxonomy" id="74349"/>
    <lineage>
        <taxon>Bacteria</taxon>
        <taxon>Pseudomonadati</taxon>
        <taxon>Pseudomonadota</taxon>
        <taxon>Alphaproteobacteria</taxon>
        <taxon>Rhodobacterales</taxon>
        <taxon>Roseobacteraceae</taxon>
        <taxon>Sulfitobacter</taxon>
    </lineage>
</organism>
<dbReference type="InterPro" id="IPR050194">
    <property type="entry name" value="Glycosyltransferase_grp1"/>
</dbReference>
<evidence type="ECO:0000313" key="4">
    <source>
        <dbReference type="EMBL" id="RKE92089.1"/>
    </source>
</evidence>
<feature type="domain" description="Glycosyltransferase subfamily 4-like N-terminal" evidence="2">
    <location>
        <begin position="911"/>
        <end position="1098"/>
    </location>
</feature>
<evidence type="ECO:0000313" key="5">
    <source>
        <dbReference type="Proteomes" id="UP000284407"/>
    </source>
</evidence>
<dbReference type="CDD" id="cd03823">
    <property type="entry name" value="GT4_ExpE7-like"/>
    <property type="match status" value="1"/>
</dbReference>
<dbReference type="Gene3D" id="3.40.50.2000">
    <property type="entry name" value="Glycogen Phosphorylase B"/>
    <property type="match status" value="3"/>
</dbReference>
<dbReference type="InterPro" id="IPR001296">
    <property type="entry name" value="Glyco_trans_1"/>
</dbReference>
<dbReference type="EMBL" id="RAQK01000003">
    <property type="protein sequence ID" value="RKE92089.1"/>
    <property type="molecule type" value="Genomic_DNA"/>
</dbReference>
<dbReference type="PANTHER" id="PTHR45947:SF3">
    <property type="entry name" value="SULFOQUINOVOSYL TRANSFERASE SQD2"/>
    <property type="match status" value="1"/>
</dbReference>
<dbReference type="PANTHER" id="PTHR45947">
    <property type="entry name" value="SULFOQUINOVOSYL TRANSFERASE SQD2"/>
    <property type="match status" value="1"/>
</dbReference>
<dbReference type="InterPro" id="IPR028098">
    <property type="entry name" value="Glyco_trans_4-like_N"/>
</dbReference>
<dbReference type="RefSeq" id="WP_015063262.1">
    <property type="nucleotide sequence ID" value="NC_019364.1"/>
</dbReference>
<evidence type="ECO:0000259" key="2">
    <source>
        <dbReference type="Pfam" id="PF13439"/>
    </source>
</evidence>
<dbReference type="SUPFAM" id="SSF48452">
    <property type="entry name" value="TPR-like"/>
    <property type="match status" value="1"/>
</dbReference>
<keyword evidence="3" id="KW-0808">Transferase</keyword>
<dbReference type="GO" id="GO:0016757">
    <property type="term" value="F:glycosyltransferase activity"/>
    <property type="evidence" value="ECO:0007669"/>
    <property type="project" value="InterPro"/>
</dbReference>
<reference evidence="4 5" key="2">
    <citation type="submission" date="2018-09" db="EMBL/GenBank/DDBJ databases">
        <title>Genomic Encyclopedia of Archaeal and Bacterial Type Strains, Phase II (KMG-II): from individual species to whole genera.</title>
        <authorList>
            <person name="Goeker M."/>
        </authorList>
    </citation>
    <scope>NUCLEOTIDE SEQUENCE [LARGE SCALE GENOMIC DNA]</scope>
    <source>
        <strain evidence="4 5">DSM 11458</strain>
    </source>
</reference>
<gene>
    <name evidence="4" type="ORF">C8N30_3846</name>
    <name evidence="3" type="ORF">pSD118_066</name>
</gene>
<protein>
    <submittedName>
        <fullName evidence="3">Glycosyl transferase, group 1</fullName>
    </submittedName>
    <submittedName>
        <fullName evidence="4">Glycosyltransferase involved in cell wall biosynthesis</fullName>
    </submittedName>
</protein>
<dbReference type="Proteomes" id="UP000284407">
    <property type="component" value="Unassembled WGS sequence"/>
</dbReference>
<evidence type="ECO:0000259" key="1">
    <source>
        <dbReference type="Pfam" id="PF00534"/>
    </source>
</evidence>
<dbReference type="Pfam" id="PF13692">
    <property type="entry name" value="Glyco_trans_1_4"/>
    <property type="match status" value="1"/>
</dbReference>
<keyword evidence="5" id="KW-1185">Reference proteome</keyword>
<name>J7FWI6_9RHOB</name>
<keyword evidence="3" id="KW-0614">Plasmid</keyword>
<dbReference type="Pfam" id="PF13439">
    <property type="entry name" value="Glyco_transf_4"/>
    <property type="match status" value="1"/>
</dbReference>
<dbReference type="SUPFAM" id="SSF53756">
    <property type="entry name" value="UDP-Glycosyltransferase/glycogen phosphorylase"/>
    <property type="match status" value="2"/>
</dbReference>
<evidence type="ECO:0000313" key="3">
    <source>
        <dbReference type="EMBL" id="AFP55468.1"/>
    </source>
</evidence>
<dbReference type="Gene3D" id="1.25.40.10">
    <property type="entry name" value="Tetratricopeptide repeat domain"/>
    <property type="match status" value="1"/>
</dbReference>
<dbReference type="OrthoDB" id="9801573at2"/>
<geneLocation type="plasmid" evidence="3">
    <name>pSD118</name>
</geneLocation>
<reference evidence="3" key="1">
    <citation type="journal article" date="2012" name="Environ. Microbiol.">
        <title>Think pink: photosynthesis, plasmids and the Roseobacter clade.</title>
        <authorList>
            <person name="Petersen J."/>
            <person name="Brinkmann H."/>
            <person name="Bunk B."/>
            <person name="Michael V."/>
            <person name="Pauker O."/>
            <person name="Pradella S."/>
        </authorList>
    </citation>
    <scope>NUCLEOTIDE SEQUENCE</scope>
    <source>
        <strain evidence="3">DSM 11458</strain>
        <plasmid evidence="3">pSD118</plasmid>
    </source>
</reference>
<accession>J7FWI6</accession>
<dbReference type="EMBL" id="JN172927">
    <property type="protein sequence ID" value="AFP55468.1"/>
    <property type="molecule type" value="Genomic_DNA"/>
</dbReference>
<feature type="domain" description="Glycosyl transferase family 1" evidence="1">
    <location>
        <begin position="1116"/>
        <end position="1254"/>
    </location>
</feature>
<sequence length="1288" mass="143206">MTFASILSDKQFADTPAIAQGELPVGFDPDQYLALNGDVAAIEGLDAKEHYLNYGAKELRTILALGTGLDHPDSRMMSESERNNWISVFEKALGRSGVDYNVADIIARHPRAGWLYGGFTLPAYLCQHRDVAGSIDDPVLAAFHYLEIGIEEGRDGRPDAWEPTYIKARYGLELDPAVTVVEVLKAVFETGASPLQAALTEEEHWQLNNLSGATLVNEFDHEFYHAIVHRQNESSIPFDRLACIDHFIEFGIGELRPLNDNFNFDAGFYARSVPALSIARLRRHGSKSDETIPDETLYRHFLSYGITAGAASNIIVLAKREFDLNVPSALIKQLPIAKQAIGLPYDSSPEVVLRRLLSGPIPAITYLQFDIPEMMQFLVSLADRFARAGDNAQAQSLYWTALQSDPTYDTAIRHLADVLQRTGQPEAEYWMRSRVSEADKSPWKYLAMAENCIEAGRMDTAADVLSKFSSNARSDAGAKSKYRELAHRLFDKSWSIAPLQVKAFGLQATQDRLRKVLAACSPAFNTAVRTNEIKSIALVGTQDLYQCKLYRVDQKAEQLRSAGFKVEIFAPNSQLNYFCARLDQFDAAIFFRVAAFPPMIEAISKASQRGLATIYEIDDIVFDTDHFPPAFETYAGQISEDQYNSMACGVPLFEHAMKLCDYGIASTSTIATLMKDKVRTGRVFEHHNALGRLHLLAERSAAQIMKPNDAPLVIFYGSGTRAHKEDFHEILEPALAEMVKRFPEKIEIRLIGHFGDFKYLDMEADPVTVMEPVWDFEEFMSHVANADINLSVLAPSLLTDAKSEIKWMEAGLFKTPSVVSDTTSHRDVIEHGVTGFLANNTSDFITFIDALIRDDELRTRVGLAAHNTVVSTYGLADMGENLCSIFQDIRPPVTPKKRIVIVNVFYPPQAIGGATRVVHDNVTQLHKMYGDEFEIDVICTLEGGAQPLEVNSYAQDGIRVWTITAPHNVEGDMAAHNNSVYDVFEKLVAHLDPELIHFHCIQRLTAAVTDVARHRNIPYVITLHDGWWISPNQFILGDDGQPEYYDYNAEKSHMLPSRAQALRRSLLGARQLLAVSESFGLLHEACGLKNVSVIENGVSNLPEPVHTRSSSGRVRLAHIGGASRHKGIHHVRNALSAYNFANLELLLIDHALSPETVRYEIWGNTPVTIQGKVGQSEIASLYGRIDILLAPSIWPESYGLVTREATAMETWVIAGDQGAIGADIIEGVNGHVVETATYQGLMDALIQVDNNHELYLTAPKKTGQQRTSQNQAEDLAVSYRKILKEKSI</sequence>
<dbReference type="STRING" id="1443111.Z949_150"/>